<gene>
    <name evidence="1" type="ORF">ACJDU8_19650</name>
</gene>
<protein>
    <submittedName>
        <fullName evidence="1">DUF960 family protein</fullName>
    </submittedName>
</protein>
<comment type="caution">
    <text evidence="1">The sequence shown here is derived from an EMBL/GenBank/DDBJ whole genome shotgun (WGS) entry which is preliminary data.</text>
</comment>
<sequence>MARKVTKGIREDIDEEIQIKIWNAIDMLKRMDNFSVGHLQVFELRKTEDSSIFNNCYNQKITYCREKSAYMEEIFVKVANPVDAEVYVVEDLGHSVMMKNSEYC</sequence>
<dbReference type="Proteomes" id="UP001623660">
    <property type="component" value="Unassembled WGS sequence"/>
</dbReference>
<dbReference type="Pfam" id="PF06124">
    <property type="entry name" value="DUF960"/>
    <property type="match status" value="1"/>
</dbReference>
<evidence type="ECO:0000313" key="1">
    <source>
        <dbReference type="EMBL" id="MFL0197762.1"/>
    </source>
</evidence>
<dbReference type="RefSeq" id="WP_406793867.1">
    <property type="nucleotide sequence ID" value="NZ_JBJHZX010000037.1"/>
</dbReference>
<dbReference type="InterPro" id="IPR009303">
    <property type="entry name" value="DUF960"/>
</dbReference>
<accession>A0ABW8SPY1</accession>
<keyword evidence="2" id="KW-1185">Reference proteome</keyword>
<proteinExistence type="predicted"/>
<name>A0ABW8SPY1_9CLOT</name>
<reference evidence="1 2" key="1">
    <citation type="submission" date="2024-11" db="EMBL/GenBank/DDBJ databases">
        <authorList>
            <person name="Heng Y.C."/>
            <person name="Lim A.C.H."/>
            <person name="Lee J.K.Y."/>
            <person name="Kittelmann S."/>
        </authorList>
    </citation>
    <scope>NUCLEOTIDE SEQUENCE [LARGE SCALE GENOMIC DNA]</scope>
    <source>
        <strain evidence="1 2">WILCCON 0269</strain>
    </source>
</reference>
<organism evidence="1 2">
    <name type="scientific">Candidatus Clostridium eludens</name>
    <dbReference type="NCBI Taxonomy" id="3381663"/>
    <lineage>
        <taxon>Bacteria</taxon>
        <taxon>Bacillati</taxon>
        <taxon>Bacillota</taxon>
        <taxon>Clostridia</taxon>
        <taxon>Eubacteriales</taxon>
        <taxon>Clostridiaceae</taxon>
        <taxon>Clostridium</taxon>
    </lineage>
</organism>
<evidence type="ECO:0000313" key="2">
    <source>
        <dbReference type="Proteomes" id="UP001623660"/>
    </source>
</evidence>
<dbReference type="EMBL" id="JBJHZX010000037">
    <property type="protein sequence ID" value="MFL0197762.1"/>
    <property type="molecule type" value="Genomic_DNA"/>
</dbReference>
<dbReference type="Gene3D" id="3.10.450.150">
    <property type="entry name" value="enterococcus faecalis protein"/>
    <property type="match status" value="1"/>
</dbReference>